<dbReference type="Proteomes" id="UP000186922">
    <property type="component" value="Unassembled WGS sequence"/>
</dbReference>
<comment type="caution">
    <text evidence="1">The sequence shown here is derived from an EMBL/GenBank/DDBJ whole genome shotgun (WGS) entry which is preliminary data.</text>
</comment>
<accession>A0A1D1VXI4</accession>
<name>A0A1D1VXI4_RAMVA</name>
<organism evidence="1 2">
    <name type="scientific">Ramazzottius varieornatus</name>
    <name type="common">Water bear</name>
    <name type="synonym">Tardigrade</name>
    <dbReference type="NCBI Taxonomy" id="947166"/>
    <lineage>
        <taxon>Eukaryota</taxon>
        <taxon>Metazoa</taxon>
        <taxon>Ecdysozoa</taxon>
        <taxon>Tardigrada</taxon>
        <taxon>Eutardigrada</taxon>
        <taxon>Parachela</taxon>
        <taxon>Hypsibioidea</taxon>
        <taxon>Ramazzottiidae</taxon>
        <taxon>Ramazzottius</taxon>
    </lineage>
</organism>
<proteinExistence type="predicted"/>
<keyword evidence="2" id="KW-1185">Reference proteome</keyword>
<evidence type="ECO:0000313" key="1">
    <source>
        <dbReference type="EMBL" id="GAV04528.1"/>
    </source>
</evidence>
<sequence length="129" mass="14863">MRFLSHATVLSAKFCPISGHERPERNFLLFYSKTSSRNQYCKFRGRKCMLRSPCRNTEGMGDRLCIVDIVFISMCLHAGLCSYRYYNSYLTYGTGDTIIQTYHYDSGTLEPMKKWNVECLDGEVAVGIK</sequence>
<evidence type="ECO:0000313" key="2">
    <source>
        <dbReference type="Proteomes" id="UP000186922"/>
    </source>
</evidence>
<reference evidence="1 2" key="1">
    <citation type="journal article" date="2016" name="Nat. Commun.">
        <title>Extremotolerant tardigrade genome and improved radiotolerance of human cultured cells by tardigrade-unique protein.</title>
        <authorList>
            <person name="Hashimoto T."/>
            <person name="Horikawa D.D."/>
            <person name="Saito Y."/>
            <person name="Kuwahara H."/>
            <person name="Kozuka-Hata H."/>
            <person name="Shin-I T."/>
            <person name="Minakuchi Y."/>
            <person name="Ohishi K."/>
            <person name="Motoyama A."/>
            <person name="Aizu T."/>
            <person name="Enomoto A."/>
            <person name="Kondo K."/>
            <person name="Tanaka S."/>
            <person name="Hara Y."/>
            <person name="Koshikawa S."/>
            <person name="Sagara H."/>
            <person name="Miura T."/>
            <person name="Yokobori S."/>
            <person name="Miyagawa K."/>
            <person name="Suzuki Y."/>
            <person name="Kubo T."/>
            <person name="Oyama M."/>
            <person name="Kohara Y."/>
            <person name="Fujiyama A."/>
            <person name="Arakawa K."/>
            <person name="Katayama T."/>
            <person name="Toyoda A."/>
            <person name="Kunieda T."/>
        </authorList>
    </citation>
    <scope>NUCLEOTIDE SEQUENCE [LARGE SCALE GENOMIC DNA]</scope>
    <source>
        <strain evidence="1 2">YOKOZUNA-1</strain>
    </source>
</reference>
<gene>
    <name evidence="1" type="primary">RvY_14797</name>
    <name evidence="1" type="synonym">RvY_14797.1</name>
    <name evidence="1" type="ORF">RvY_14797-1</name>
</gene>
<dbReference type="AlphaFoldDB" id="A0A1D1VXI4"/>
<dbReference type="EMBL" id="BDGG01000011">
    <property type="protein sequence ID" value="GAV04528.1"/>
    <property type="molecule type" value="Genomic_DNA"/>
</dbReference>
<protein>
    <submittedName>
        <fullName evidence="1">Uncharacterized protein</fullName>
    </submittedName>
</protein>